<gene>
    <name evidence="1" type="ORF">KC717_05540</name>
</gene>
<dbReference type="Proteomes" id="UP000754563">
    <property type="component" value="Unassembled WGS sequence"/>
</dbReference>
<organism evidence="1 2">
    <name type="scientific">Candidatus Dojkabacteria bacterium</name>
    <dbReference type="NCBI Taxonomy" id="2099670"/>
    <lineage>
        <taxon>Bacteria</taxon>
        <taxon>Candidatus Dojkabacteria</taxon>
    </lineage>
</organism>
<protein>
    <submittedName>
        <fullName evidence="1">Uncharacterized protein</fullName>
    </submittedName>
</protein>
<accession>A0A955RL93</accession>
<sequence length="64" mass="7470">MANLMDLSECLAKEGRLAQKYEGYRNEATNDDFKNSLNELKRLSIQKMKILHEIISEGPWLQDE</sequence>
<dbReference type="AlphaFoldDB" id="A0A955RL93"/>
<reference evidence="1" key="2">
    <citation type="journal article" date="2021" name="Microbiome">
        <title>Successional dynamics and alternative stable states in a saline activated sludge microbial community over 9 years.</title>
        <authorList>
            <person name="Wang Y."/>
            <person name="Ye J."/>
            <person name="Ju F."/>
            <person name="Liu L."/>
            <person name="Boyd J.A."/>
            <person name="Deng Y."/>
            <person name="Parks D.H."/>
            <person name="Jiang X."/>
            <person name="Yin X."/>
            <person name="Woodcroft B.J."/>
            <person name="Tyson G.W."/>
            <person name="Hugenholtz P."/>
            <person name="Polz M.F."/>
            <person name="Zhang T."/>
        </authorList>
    </citation>
    <scope>NUCLEOTIDE SEQUENCE</scope>
    <source>
        <strain evidence="1">HKST-UBA11</strain>
    </source>
</reference>
<name>A0A955RL93_9BACT</name>
<proteinExistence type="predicted"/>
<evidence type="ECO:0000313" key="1">
    <source>
        <dbReference type="EMBL" id="MCA9386083.1"/>
    </source>
</evidence>
<comment type="caution">
    <text evidence="1">The sequence shown here is derived from an EMBL/GenBank/DDBJ whole genome shotgun (WGS) entry which is preliminary data.</text>
</comment>
<dbReference type="EMBL" id="JAGQLH010000076">
    <property type="protein sequence ID" value="MCA9386083.1"/>
    <property type="molecule type" value="Genomic_DNA"/>
</dbReference>
<evidence type="ECO:0000313" key="2">
    <source>
        <dbReference type="Proteomes" id="UP000754563"/>
    </source>
</evidence>
<reference evidence="1" key="1">
    <citation type="submission" date="2020-04" db="EMBL/GenBank/DDBJ databases">
        <authorList>
            <person name="Zhang T."/>
        </authorList>
    </citation>
    <scope>NUCLEOTIDE SEQUENCE</scope>
    <source>
        <strain evidence="1">HKST-UBA11</strain>
    </source>
</reference>